<reference evidence="2 3" key="1">
    <citation type="submission" date="2016-07" db="EMBL/GenBank/DDBJ databases">
        <title>Pervasive Adenine N6-methylation of Active Genes in Fungi.</title>
        <authorList>
            <consortium name="DOE Joint Genome Institute"/>
            <person name="Mondo S.J."/>
            <person name="Dannebaum R.O."/>
            <person name="Kuo R.C."/>
            <person name="Labutti K."/>
            <person name="Haridas S."/>
            <person name="Kuo A."/>
            <person name="Salamov A."/>
            <person name="Ahrendt S.R."/>
            <person name="Lipzen A."/>
            <person name="Sullivan W."/>
            <person name="Andreopoulos W.B."/>
            <person name="Clum A."/>
            <person name="Lindquist E."/>
            <person name="Daum C."/>
            <person name="Ramamoorthy G.K."/>
            <person name="Gryganskyi A."/>
            <person name="Culley D."/>
            <person name="Magnuson J.K."/>
            <person name="James T.Y."/>
            <person name="O'Malley M.A."/>
            <person name="Stajich J.E."/>
            <person name="Spatafora J.W."/>
            <person name="Visel A."/>
            <person name="Grigoriev I.V."/>
        </authorList>
    </citation>
    <scope>NUCLEOTIDE SEQUENCE [LARGE SCALE GENOMIC DNA]</scope>
    <source>
        <strain evidence="2 3">CBS 115471</strain>
    </source>
</reference>
<gene>
    <name evidence="2" type="ORF">BCR34DRAFT_472649</name>
</gene>
<evidence type="ECO:0000259" key="1">
    <source>
        <dbReference type="Pfam" id="PF25000"/>
    </source>
</evidence>
<organism evidence="2 3">
    <name type="scientific">Clohesyomyces aquaticus</name>
    <dbReference type="NCBI Taxonomy" id="1231657"/>
    <lineage>
        <taxon>Eukaryota</taxon>
        <taxon>Fungi</taxon>
        <taxon>Dikarya</taxon>
        <taxon>Ascomycota</taxon>
        <taxon>Pezizomycotina</taxon>
        <taxon>Dothideomycetes</taxon>
        <taxon>Pleosporomycetidae</taxon>
        <taxon>Pleosporales</taxon>
        <taxon>Lindgomycetaceae</taxon>
        <taxon>Clohesyomyces</taxon>
    </lineage>
</organism>
<dbReference type="EMBL" id="MCFA01000004">
    <property type="protein sequence ID" value="ORY19080.1"/>
    <property type="molecule type" value="Genomic_DNA"/>
</dbReference>
<dbReference type="InterPro" id="IPR056681">
    <property type="entry name" value="DUF7779"/>
</dbReference>
<keyword evidence="3" id="KW-1185">Reference proteome</keyword>
<dbReference type="OrthoDB" id="20872at2759"/>
<feature type="domain" description="DUF7779" evidence="1">
    <location>
        <begin position="24"/>
        <end position="103"/>
    </location>
</feature>
<dbReference type="Pfam" id="PF25000">
    <property type="entry name" value="DUF7779"/>
    <property type="match status" value="1"/>
</dbReference>
<dbReference type="Proteomes" id="UP000193144">
    <property type="component" value="Unassembled WGS sequence"/>
</dbReference>
<dbReference type="AlphaFoldDB" id="A0A1Y2A9T7"/>
<protein>
    <recommendedName>
        <fullName evidence="1">DUF7779 domain-containing protein</fullName>
    </recommendedName>
</protein>
<sequence>MRRDRKALNSMLTTWQISFKHIRQQQPLAADLLSFMSFFNLQSILDFIIRYYIDNKKKEQDNLVERQAHRENNSFKKDVAFLYAFLLINMKQRKDKFKMHRLV</sequence>
<evidence type="ECO:0000313" key="2">
    <source>
        <dbReference type="EMBL" id="ORY19080.1"/>
    </source>
</evidence>
<accession>A0A1Y2A9T7</accession>
<name>A0A1Y2A9T7_9PLEO</name>
<comment type="caution">
    <text evidence="2">The sequence shown here is derived from an EMBL/GenBank/DDBJ whole genome shotgun (WGS) entry which is preliminary data.</text>
</comment>
<proteinExistence type="predicted"/>
<dbReference type="STRING" id="1231657.A0A1Y2A9T7"/>
<evidence type="ECO:0000313" key="3">
    <source>
        <dbReference type="Proteomes" id="UP000193144"/>
    </source>
</evidence>